<dbReference type="InterPro" id="IPR006073">
    <property type="entry name" value="GTP-bd"/>
</dbReference>
<dbReference type="FunFam" id="2.70.210.12:FF:000001">
    <property type="entry name" value="GTPase Obg"/>
    <property type="match status" value="1"/>
</dbReference>
<dbReference type="GO" id="GO:0000287">
    <property type="term" value="F:magnesium ion binding"/>
    <property type="evidence" value="ECO:0007669"/>
    <property type="project" value="InterPro"/>
</dbReference>
<evidence type="ECO:0000313" key="9">
    <source>
        <dbReference type="EMBL" id="HIS73939.1"/>
    </source>
</evidence>
<comment type="caution">
    <text evidence="9">The sequence shown here is derived from an EMBL/GenBank/DDBJ whole genome shotgun (WGS) entry which is preliminary data.</text>
</comment>
<dbReference type="InterPro" id="IPR036726">
    <property type="entry name" value="GTP1_OBG_dom_sf"/>
</dbReference>
<evidence type="ECO:0000313" key="10">
    <source>
        <dbReference type="Proteomes" id="UP000886865"/>
    </source>
</evidence>
<dbReference type="InterPro" id="IPR031167">
    <property type="entry name" value="G_OBG"/>
</dbReference>
<dbReference type="InterPro" id="IPR014100">
    <property type="entry name" value="GTP-bd_Obg/CgtA"/>
</dbReference>
<evidence type="ECO:0000256" key="6">
    <source>
        <dbReference type="ARBA" id="ARBA00023134"/>
    </source>
</evidence>
<dbReference type="GO" id="GO:0005525">
    <property type="term" value="F:GTP binding"/>
    <property type="evidence" value="ECO:0007669"/>
    <property type="project" value="UniProtKB-KW"/>
</dbReference>
<dbReference type="NCBIfam" id="NF008956">
    <property type="entry name" value="PRK12299.1"/>
    <property type="match status" value="1"/>
</dbReference>
<dbReference type="PANTHER" id="PTHR11702">
    <property type="entry name" value="DEVELOPMENTALLY REGULATED GTP-BINDING PROTEIN-RELATED"/>
    <property type="match status" value="1"/>
</dbReference>
<dbReference type="InterPro" id="IPR027417">
    <property type="entry name" value="P-loop_NTPase"/>
</dbReference>
<dbReference type="SUPFAM" id="SSF82051">
    <property type="entry name" value="Obg GTP-binding protein N-terminal domain"/>
    <property type="match status" value="1"/>
</dbReference>
<dbReference type="PIRSF" id="PIRSF002401">
    <property type="entry name" value="GTP_bd_Obg/CgtA"/>
    <property type="match status" value="1"/>
</dbReference>
<keyword evidence="5" id="KW-0460">Magnesium</keyword>
<keyword evidence="3" id="KW-0547">Nucleotide-binding</keyword>
<evidence type="ECO:0000256" key="3">
    <source>
        <dbReference type="ARBA" id="ARBA00022741"/>
    </source>
</evidence>
<accession>A0A9D1FHQ7</accession>
<dbReference type="InterPro" id="IPR006169">
    <property type="entry name" value="GTP1_OBG_dom"/>
</dbReference>
<keyword evidence="2" id="KW-0963">Cytoplasm</keyword>
<dbReference type="GO" id="GO:0003924">
    <property type="term" value="F:GTPase activity"/>
    <property type="evidence" value="ECO:0007669"/>
    <property type="project" value="InterPro"/>
</dbReference>
<proteinExistence type="inferred from homology"/>
<reference evidence="9" key="2">
    <citation type="journal article" date="2021" name="PeerJ">
        <title>Extensive microbial diversity within the chicken gut microbiome revealed by metagenomics and culture.</title>
        <authorList>
            <person name="Gilroy R."/>
            <person name="Ravi A."/>
            <person name="Getino M."/>
            <person name="Pursley I."/>
            <person name="Horton D.L."/>
            <person name="Alikhan N.F."/>
            <person name="Baker D."/>
            <person name="Gharbi K."/>
            <person name="Hall N."/>
            <person name="Watson M."/>
            <person name="Adriaenssens E.M."/>
            <person name="Foster-Nyarko E."/>
            <person name="Jarju S."/>
            <person name="Secka A."/>
            <person name="Antonio M."/>
            <person name="Oren A."/>
            <person name="Chaudhuri R.R."/>
            <person name="La Ragione R."/>
            <person name="Hildebrand F."/>
            <person name="Pallen M.J."/>
        </authorList>
    </citation>
    <scope>NUCLEOTIDE SEQUENCE</scope>
    <source>
        <strain evidence="9">CHK152-2871</strain>
    </source>
</reference>
<dbReference type="Pfam" id="PF01018">
    <property type="entry name" value="GTP1_OBG"/>
    <property type="match status" value="1"/>
</dbReference>
<dbReference type="CDD" id="cd01898">
    <property type="entry name" value="Obg"/>
    <property type="match status" value="1"/>
</dbReference>
<dbReference type="EMBL" id="DVJQ01000024">
    <property type="protein sequence ID" value="HIS73939.1"/>
    <property type="molecule type" value="Genomic_DNA"/>
</dbReference>
<protein>
    <submittedName>
        <fullName evidence="9">GTPase ObgE</fullName>
    </submittedName>
</protein>
<evidence type="ECO:0000256" key="5">
    <source>
        <dbReference type="ARBA" id="ARBA00022842"/>
    </source>
</evidence>
<dbReference type="AlphaFoldDB" id="A0A9D1FHQ7"/>
<dbReference type="PROSITE" id="PS51710">
    <property type="entry name" value="G_OBG"/>
    <property type="match status" value="1"/>
</dbReference>
<sequence>MAAFIDKAKVKIVSGRGGNGCVAWRREKFVDKGGPAGGDGGCGGSVYLVADENMATLLDFSYKSVFRAQDGENGKNKNQHGQSGSDLYLKVPIGVIVRDLRTNKIIADLNEHQKTVLVAKGGRGGRGNARFATAQKRSPQFCEPGEAAVERELELELKLIADVGLLGMPNAGKSSFISVISSARPKIADYPFTTLVPNLGVVKKPDGDGFVVADIPGLVEGASQGVGLGYEFLRHIQRCRFFVHIVDMSLDNPLENYLKINSELQRYDSELLSRRQILVLNKKDIVSNERVEQLKHEFAGHCSDIFVISCATSDGVRELLGHLFVLVDEIPRHDIEIEIEHDFEFANNDDSAFEIIKLNKNTYNIIGGKLKRLINVT</sequence>
<dbReference type="GO" id="GO:0042254">
    <property type="term" value="P:ribosome biogenesis"/>
    <property type="evidence" value="ECO:0007669"/>
    <property type="project" value="UniProtKB-UniRule"/>
</dbReference>
<dbReference type="Gene3D" id="2.70.210.12">
    <property type="entry name" value="GTP1/OBG domain"/>
    <property type="match status" value="1"/>
</dbReference>
<dbReference type="Pfam" id="PF01926">
    <property type="entry name" value="MMR_HSR1"/>
    <property type="match status" value="1"/>
</dbReference>
<dbReference type="NCBIfam" id="TIGR02729">
    <property type="entry name" value="Obg_CgtA"/>
    <property type="match status" value="1"/>
</dbReference>
<dbReference type="Proteomes" id="UP000886865">
    <property type="component" value="Unassembled WGS sequence"/>
</dbReference>
<name>A0A9D1FHQ7_9BACT</name>
<keyword evidence="4" id="KW-0378">Hydrolase</keyword>
<keyword evidence="6" id="KW-0342">GTP-binding</keyword>
<evidence type="ECO:0000259" key="7">
    <source>
        <dbReference type="PROSITE" id="PS51710"/>
    </source>
</evidence>
<evidence type="ECO:0000256" key="1">
    <source>
        <dbReference type="ARBA" id="ARBA00007699"/>
    </source>
</evidence>
<dbReference type="PANTHER" id="PTHR11702:SF31">
    <property type="entry name" value="MITOCHONDRIAL RIBOSOME-ASSOCIATED GTPASE 2"/>
    <property type="match status" value="1"/>
</dbReference>
<feature type="domain" description="Obg" evidence="8">
    <location>
        <begin position="2"/>
        <end position="160"/>
    </location>
</feature>
<reference evidence="9" key="1">
    <citation type="submission" date="2020-10" db="EMBL/GenBank/DDBJ databases">
        <authorList>
            <person name="Gilroy R."/>
        </authorList>
    </citation>
    <scope>NUCLEOTIDE SEQUENCE</scope>
    <source>
        <strain evidence="9">CHK152-2871</strain>
    </source>
</reference>
<feature type="domain" description="OBG-type G" evidence="7">
    <location>
        <begin position="161"/>
        <end position="328"/>
    </location>
</feature>
<dbReference type="InterPro" id="IPR006074">
    <property type="entry name" value="GTP1-OBG_CS"/>
</dbReference>
<evidence type="ECO:0000256" key="2">
    <source>
        <dbReference type="ARBA" id="ARBA00022490"/>
    </source>
</evidence>
<dbReference type="PROSITE" id="PS51883">
    <property type="entry name" value="OBG"/>
    <property type="match status" value="1"/>
</dbReference>
<evidence type="ECO:0000256" key="4">
    <source>
        <dbReference type="ARBA" id="ARBA00022801"/>
    </source>
</evidence>
<feature type="non-terminal residue" evidence="9">
    <location>
        <position position="377"/>
    </location>
</feature>
<comment type="similarity">
    <text evidence="1">Belongs to the TRAFAC class OBG-HflX-like GTPase superfamily. OBG GTPase family.</text>
</comment>
<organism evidence="9 10">
    <name type="scientific">Candidatus Galligastranaerophilus intestinavium</name>
    <dbReference type="NCBI Taxonomy" id="2840836"/>
    <lineage>
        <taxon>Bacteria</taxon>
        <taxon>Candidatus Galligastranaerophilus</taxon>
    </lineage>
</organism>
<dbReference type="Gene3D" id="3.40.50.300">
    <property type="entry name" value="P-loop containing nucleotide triphosphate hydrolases"/>
    <property type="match status" value="1"/>
</dbReference>
<dbReference type="NCBIfam" id="NF008955">
    <property type="entry name" value="PRK12297.1"/>
    <property type="match status" value="1"/>
</dbReference>
<dbReference type="PRINTS" id="PR00326">
    <property type="entry name" value="GTP1OBG"/>
</dbReference>
<dbReference type="SUPFAM" id="SSF52540">
    <property type="entry name" value="P-loop containing nucleoside triphosphate hydrolases"/>
    <property type="match status" value="1"/>
</dbReference>
<gene>
    <name evidence="9" type="primary">obgE</name>
    <name evidence="9" type="ORF">IAA86_02840</name>
</gene>
<evidence type="ECO:0000259" key="8">
    <source>
        <dbReference type="PROSITE" id="PS51883"/>
    </source>
</evidence>
<dbReference type="PROSITE" id="PS00905">
    <property type="entry name" value="GTP1_OBG"/>
    <property type="match status" value="1"/>
</dbReference>
<dbReference type="InterPro" id="IPR045086">
    <property type="entry name" value="OBG_GTPase"/>
</dbReference>
<dbReference type="HAMAP" id="MF_01454">
    <property type="entry name" value="GTPase_Obg"/>
    <property type="match status" value="1"/>
</dbReference>